<dbReference type="Pfam" id="PF09397">
    <property type="entry name" value="FtsK_gamma"/>
    <property type="match status" value="1"/>
</dbReference>
<feature type="domain" description="FtsK gamma" evidence="6">
    <location>
        <begin position="317"/>
        <end position="379"/>
    </location>
</feature>
<dbReference type="PANTHER" id="PTHR38103:SF1">
    <property type="entry name" value="RECOMBINATION-ASSOCIATED PROTEIN RDGC"/>
    <property type="match status" value="1"/>
</dbReference>
<dbReference type="KEGG" id="acip:CBP36_19580"/>
<protein>
    <recommendedName>
        <fullName evidence="3">Recombination-associated protein RdgC</fullName>
    </recommendedName>
</protein>
<dbReference type="NCBIfam" id="NF001464">
    <property type="entry name" value="PRK00321.1-5"/>
    <property type="match status" value="1"/>
</dbReference>
<evidence type="ECO:0000256" key="2">
    <source>
        <dbReference type="ARBA" id="ARBA00008657"/>
    </source>
</evidence>
<comment type="similarity">
    <text evidence="2">Belongs to the RdgC family.</text>
</comment>
<dbReference type="SMART" id="SM00843">
    <property type="entry name" value="Ftsk_gamma"/>
    <property type="match status" value="1"/>
</dbReference>
<keyword evidence="7" id="KW-0614">Plasmid</keyword>
<dbReference type="RefSeq" id="WP_086928942.1">
    <property type="nucleotide sequence ID" value="NZ_CP021363.1"/>
</dbReference>
<evidence type="ECO:0000256" key="5">
    <source>
        <dbReference type="ARBA" id="ARBA00023172"/>
    </source>
</evidence>
<dbReference type="GO" id="GO:0006310">
    <property type="term" value="P:DNA recombination"/>
    <property type="evidence" value="ECO:0007669"/>
    <property type="project" value="UniProtKB-KW"/>
</dbReference>
<dbReference type="InterPro" id="IPR036390">
    <property type="entry name" value="WH_DNA-bd_sf"/>
</dbReference>
<dbReference type="GO" id="GO:0043590">
    <property type="term" value="C:bacterial nucleoid"/>
    <property type="evidence" value="ECO:0007669"/>
    <property type="project" value="TreeGrafter"/>
</dbReference>
<dbReference type="NCBIfam" id="NF001463">
    <property type="entry name" value="PRK00321.1-4"/>
    <property type="match status" value="1"/>
</dbReference>
<dbReference type="KEGG" id="acis:CBP35_19535"/>
<gene>
    <name evidence="7" type="ORF">CBP36_19580</name>
</gene>
<dbReference type="InterPro" id="IPR018541">
    <property type="entry name" value="Ftsk_gamma"/>
</dbReference>
<dbReference type="EMBL" id="CP021367">
    <property type="protein sequence ID" value="ART61170.1"/>
    <property type="molecule type" value="Genomic_DNA"/>
</dbReference>
<keyword evidence="8" id="KW-1185">Reference proteome</keyword>
<dbReference type="SUPFAM" id="SSF46785">
    <property type="entry name" value="Winged helix' DNA-binding domain"/>
    <property type="match status" value="1"/>
</dbReference>
<geneLocation type="plasmid" evidence="7 8">
    <name>pACP4.1</name>
</geneLocation>
<dbReference type="InterPro" id="IPR036388">
    <property type="entry name" value="WH-like_DNA-bd_sf"/>
</dbReference>
<evidence type="ECO:0000313" key="7">
    <source>
        <dbReference type="EMBL" id="ART61170.1"/>
    </source>
</evidence>
<dbReference type="PANTHER" id="PTHR38103">
    <property type="entry name" value="RECOMBINATION-ASSOCIATED PROTEIN RDGC"/>
    <property type="match status" value="1"/>
</dbReference>
<keyword evidence="4" id="KW-0963">Cytoplasm</keyword>
<accession>A0A240UJH1</accession>
<dbReference type="Proteomes" id="UP000194440">
    <property type="component" value="Plasmid pACP4.1"/>
</dbReference>
<proteinExistence type="inferred from homology"/>
<evidence type="ECO:0000256" key="3">
    <source>
        <dbReference type="ARBA" id="ARBA00022296"/>
    </source>
</evidence>
<organism evidence="7 8">
    <name type="scientific">Acidovorax carolinensis</name>
    <dbReference type="NCBI Taxonomy" id="553814"/>
    <lineage>
        <taxon>Bacteria</taxon>
        <taxon>Pseudomonadati</taxon>
        <taxon>Pseudomonadota</taxon>
        <taxon>Betaproteobacteria</taxon>
        <taxon>Burkholderiales</taxon>
        <taxon>Comamonadaceae</taxon>
        <taxon>Acidovorax</taxon>
    </lineage>
</organism>
<evidence type="ECO:0000256" key="4">
    <source>
        <dbReference type="ARBA" id="ARBA00022490"/>
    </source>
</evidence>
<sequence>MFKNLIAYRIAATWTPDLAVAEEAIKAIPFLECGETQEKSTGWIPPRGELNGAMIESVAGQWILQFKSETKAVPADVLARKVDEMAARIEKETGRKSGKKEVRELKDEAKLTLLPMAFTKQSSVRVWISPANNYLVVDTSSQGRADEVVTSLVEQLPGFSVALLSTQTSPQAAMSHWLSEQEPPAGFTVDRECELKAADESKAVVKYGNHALDIEEVKAHIAAGKLPTKLAMTWDDRVSFILTEGLQVKKVAFLDTVFEGTKGDDDGFDTDVTIATGELVKLIPDLMAALGGEAERGGASAKQEMESGDGNAVIPEGGEVESLYDKAKAVVLRENNASSHILQQRLNISSGRAELMLEAMEKAGVVTPMDGDANRMVLV</sequence>
<reference evidence="7" key="1">
    <citation type="submission" date="2017-05" db="EMBL/GenBank/DDBJ databases">
        <title>Polyphasic characterization of four soil-derived phenanthrene-degrading Acidovorax strains and proposal of Acidovorax phenanthrenivorans sp. nov.</title>
        <authorList>
            <person name="Singleton D."/>
            <person name="Lee J."/>
            <person name="Dickey A.N."/>
            <person name="Stroud A."/>
            <person name="Scholl E.H."/>
            <person name="Wright F.A."/>
            <person name="Aitken M.D."/>
        </authorList>
    </citation>
    <scope>NUCLEOTIDE SEQUENCE</scope>
    <source>
        <strain evidence="7">P4</strain>
        <plasmid evidence="7">pACP4.1</plasmid>
    </source>
</reference>
<dbReference type="OrthoDB" id="5290530at2"/>
<keyword evidence="5" id="KW-0233">DNA recombination</keyword>
<dbReference type="Gene3D" id="1.10.10.10">
    <property type="entry name" value="Winged helix-like DNA-binding domain superfamily/Winged helix DNA-binding domain"/>
    <property type="match status" value="1"/>
</dbReference>
<dbReference type="InterPro" id="IPR007476">
    <property type="entry name" value="RdgC"/>
</dbReference>
<dbReference type="Pfam" id="PF04381">
    <property type="entry name" value="RdgC"/>
    <property type="match status" value="1"/>
</dbReference>
<comment type="subcellular location">
    <subcellularLocation>
        <location evidence="1">Cytoplasm</location>
        <location evidence="1">Nucleoid</location>
    </subcellularLocation>
</comment>
<evidence type="ECO:0000256" key="1">
    <source>
        <dbReference type="ARBA" id="ARBA00004453"/>
    </source>
</evidence>
<evidence type="ECO:0000259" key="6">
    <source>
        <dbReference type="SMART" id="SM00843"/>
    </source>
</evidence>
<dbReference type="AlphaFoldDB" id="A0A240UJH1"/>
<evidence type="ECO:0000313" key="8">
    <source>
        <dbReference type="Proteomes" id="UP000194440"/>
    </source>
</evidence>
<dbReference type="GO" id="GO:0003690">
    <property type="term" value="F:double-stranded DNA binding"/>
    <property type="evidence" value="ECO:0007669"/>
    <property type="project" value="TreeGrafter"/>
</dbReference>
<dbReference type="GO" id="GO:0000018">
    <property type="term" value="P:regulation of DNA recombination"/>
    <property type="evidence" value="ECO:0007669"/>
    <property type="project" value="TreeGrafter"/>
</dbReference>
<name>A0A240UJH1_9BURK</name>